<dbReference type="ESTHER" id="9baci-a0a0a5g7f7">
    <property type="family name" value="UCP033634"/>
</dbReference>
<gene>
    <name evidence="1" type="ORF">N783_10330</name>
</gene>
<evidence type="ECO:0000313" key="2">
    <source>
        <dbReference type="Proteomes" id="UP000030403"/>
    </source>
</evidence>
<dbReference type="EMBL" id="AVPF01000026">
    <property type="protein sequence ID" value="KGX87108.1"/>
    <property type="molecule type" value="Genomic_DNA"/>
</dbReference>
<proteinExistence type="predicted"/>
<dbReference type="PIRSF" id="PIRSF033634">
    <property type="entry name" value="UCP033634"/>
    <property type="match status" value="1"/>
</dbReference>
<dbReference type="AlphaFoldDB" id="A0A0A5G7F7"/>
<dbReference type="InterPro" id="IPR017018">
    <property type="entry name" value="UCP033634"/>
</dbReference>
<sequence>MRVEEQIVVVKERSIPYTHIQNNARKVCFMFSGAAYTYNKPLLYYSTMIALENHFDVVHIHYSYTEEELSQPLEQFVELIVGDVKPVVTEVLTKNKYEETIFIGKSLGTIPIIQEFLKDNDFATSKMVLLTPLLKRQQLFDSLPRSKGDIFIAIGTQDPHYIPEKIEALRNIPSIYLQELEGANHSLDIEGFDTRESLSFLYSTMESLNHFLREG</sequence>
<dbReference type="InterPro" id="IPR029058">
    <property type="entry name" value="AB_hydrolase_fold"/>
</dbReference>
<dbReference type="OrthoDB" id="1908495at2"/>
<organism evidence="1 2">
    <name type="scientific">Pontibacillus marinus BH030004 = DSM 16465</name>
    <dbReference type="NCBI Taxonomy" id="1385511"/>
    <lineage>
        <taxon>Bacteria</taxon>
        <taxon>Bacillati</taxon>
        <taxon>Bacillota</taxon>
        <taxon>Bacilli</taxon>
        <taxon>Bacillales</taxon>
        <taxon>Bacillaceae</taxon>
        <taxon>Pontibacillus</taxon>
    </lineage>
</organism>
<dbReference type="SUPFAM" id="SSF53474">
    <property type="entry name" value="alpha/beta-Hydrolases"/>
    <property type="match status" value="1"/>
</dbReference>
<dbReference type="Gene3D" id="3.40.50.1820">
    <property type="entry name" value="alpha/beta hydrolase"/>
    <property type="match status" value="1"/>
</dbReference>
<dbReference type="Proteomes" id="UP000030403">
    <property type="component" value="Unassembled WGS sequence"/>
</dbReference>
<reference evidence="1 2" key="1">
    <citation type="submission" date="2013-08" db="EMBL/GenBank/DDBJ databases">
        <authorList>
            <person name="Huang J."/>
            <person name="Wang G."/>
        </authorList>
    </citation>
    <scope>NUCLEOTIDE SEQUENCE [LARGE SCALE GENOMIC DNA]</scope>
    <source>
        <strain evidence="1 2">BH030004</strain>
    </source>
</reference>
<accession>A0A0A5G7F7</accession>
<evidence type="ECO:0000313" key="1">
    <source>
        <dbReference type="EMBL" id="KGX87108.1"/>
    </source>
</evidence>
<protein>
    <recommendedName>
        <fullName evidence="3">Alpha/beta hydrolase</fullName>
    </recommendedName>
</protein>
<dbReference type="STRING" id="1385511.GCA_000425225_03316"/>
<dbReference type="eggNOG" id="COG1073">
    <property type="taxonomic scope" value="Bacteria"/>
</dbReference>
<dbReference type="RefSeq" id="WP_027446922.1">
    <property type="nucleotide sequence ID" value="NZ_AULJ01000043.1"/>
</dbReference>
<comment type="caution">
    <text evidence="1">The sequence shown here is derived from an EMBL/GenBank/DDBJ whole genome shotgun (WGS) entry which is preliminary data.</text>
</comment>
<name>A0A0A5G7F7_9BACI</name>
<keyword evidence="2" id="KW-1185">Reference proteome</keyword>
<evidence type="ECO:0008006" key="3">
    <source>
        <dbReference type="Google" id="ProtNLM"/>
    </source>
</evidence>